<organism evidence="7 8">
    <name type="scientific">Hesseltinella vesiculosa</name>
    <dbReference type="NCBI Taxonomy" id="101127"/>
    <lineage>
        <taxon>Eukaryota</taxon>
        <taxon>Fungi</taxon>
        <taxon>Fungi incertae sedis</taxon>
        <taxon>Mucoromycota</taxon>
        <taxon>Mucoromycotina</taxon>
        <taxon>Mucoromycetes</taxon>
        <taxon>Mucorales</taxon>
        <taxon>Cunninghamellaceae</taxon>
        <taxon>Hesseltinella</taxon>
    </lineage>
</organism>
<evidence type="ECO:0000256" key="5">
    <source>
        <dbReference type="ARBA" id="ARBA00023098"/>
    </source>
</evidence>
<sequence length="729" mass="84785">MSIFTSLFHKVSDLFDGEEEEEKKEASLIAESHRFESFAPVRHDAQVKYFVDGKDYCWAVAEAIEHAQEVIFIEDWWLTPELYLRRPVDKYPEYRLDTLLKRKAEEGVKIYVVVYKEFKVAMTLDSRHTKETLEGLHENIIVQRHPNHDIGGTFFWSHHDKFLVVDNKIAFLGGIDLCFGRWDTHAHRLADFTTSVPHHEVFPGQDFSDARVRDFEDVKNWDLRLIDKTTIPRMPWHDISLCMLGAPVLDVSRHFIERWNFVKHDKDRDNDKIPYLQTAVGGFAHQNFELPSENEGRYNRRRYRHGTRGISGTCRAQMLRSSSDWSHGVNTEHSIQNAYIDAITNAQSFVHIENQFFITASEDVDDKSYILKNRIGEAIVKRILRAAEERQKFKVFVLMPLMPAFPADLSTKEAATARLVMYYQYISICRGGHSIIEKLEAAGVNAADYIRFYSLRSHDRIKREAVEELLTHAEGYSKHVDVEHEVEYASVGERVRERRHHKDQSDWKASDFVSEELYIHAKLLIADDRLVIMGSANLNDRSQCGDRDSEVALVVEDQDLVSATIDGRQTQVGRFASQLRRQLWQEHLGLLRDSEIDHVTNNMLPLPIPNEYHMGTKEDRLVEDPLDDQTLELWNSVARKNTEAFRDVFHCVPDDNVRNWDQYHAFYPDPEKVDIGHVHDENMPVDMIVNRLNDIQGHLVEFPLHFLEEVDLQGESVPFMGDDINELYT</sequence>
<dbReference type="CDD" id="cd09138">
    <property type="entry name" value="PLDc_vPLD1_2_yPLD_like_1"/>
    <property type="match status" value="1"/>
</dbReference>
<evidence type="ECO:0000256" key="2">
    <source>
        <dbReference type="ARBA" id="ARBA00022737"/>
    </source>
</evidence>
<evidence type="ECO:0000313" key="8">
    <source>
        <dbReference type="Proteomes" id="UP000242146"/>
    </source>
</evidence>
<dbReference type="GO" id="GO:0009395">
    <property type="term" value="P:phospholipid catabolic process"/>
    <property type="evidence" value="ECO:0007669"/>
    <property type="project" value="TreeGrafter"/>
</dbReference>
<dbReference type="PROSITE" id="PS50035">
    <property type="entry name" value="PLD"/>
    <property type="match status" value="2"/>
</dbReference>
<evidence type="ECO:0000256" key="4">
    <source>
        <dbReference type="ARBA" id="ARBA00022963"/>
    </source>
</evidence>
<feature type="domain" description="PLD phosphodiesterase" evidence="6">
    <location>
        <begin position="154"/>
        <end position="181"/>
    </location>
</feature>
<evidence type="ECO:0000259" key="6">
    <source>
        <dbReference type="PROSITE" id="PS50035"/>
    </source>
</evidence>
<dbReference type="GO" id="GO:0035556">
    <property type="term" value="P:intracellular signal transduction"/>
    <property type="evidence" value="ECO:0007669"/>
    <property type="project" value="InterPro"/>
</dbReference>
<dbReference type="Pfam" id="PF00614">
    <property type="entry name" value="PLDc"/>
    <property type="match status" value="1"/>
</dbReference>
<evidence type="ECO:0000256" key="1">
    <source>
        <dbReference type="ARBA" id="ARBA00012027"/>
    </source>
</evidence>
<dbReference type="Pfam" id="PF13091">
    <property type="entry name" value="PLDc_2"/>
    <property type="match status" value="1"/>
</dbReference>
<evidence type="ECO:0000313" key="7">
    <source>
        <dbReference type="EMBL" id="ORX63065.1"/>
    </source>
</evidence>
<accession>A0A1X2GYG3</accession>
<dbReference type="GO" id="GO:0006654">
    <property type="term" value="P:phosphatidic acid biosynthetic process"/>
    <property type="evidence" value="ECO:0007669"/>
    <property type="project" value="InterPro"/>
</dbReference>
<evidence type="ECO:0000256" key="3">
    <source>
        <dbReference type="ARBA" id="ARBA00022801"/>
    </source>
</evidence>
<dbReference type="AlphaFoldDB" id="A0A1X2GYG3"/>
<gene>
    <name evidence="7" type="ORF">DM01DRAFT_1298003</name>
</gene>
<dbReference type="OrthoDB" id="14911at2759"/>
<dbReference type="InterPro" id="IPR015679">
    <property type="entry name" value="PLipase_D_fam"/>
</dbReference>
<dbReference type="Proteomes" id="UP000242146">
    <property type="component" value="Unassembled WGS sequence"/>
</dbReference>
<protein>
    <recommendedName>
        <fullName evidence="1">phospholipase D</fullName>
        <ecNumber evidence="1">3.1.4.4</ecNumber>
    </recommendedName>
</protein>
<dbReference type="CDD" id="cd00138">
    <property type="entry name" value="PLDc_SF"/>
    <property type="match status" value="1"/>
</dbReference>
<reference evidence="7 8" key="1">
    <citation type="submission" date="2016-07" db="EMBL/GenBank/DDBJ databases">
        <title>Pervasive Adenine N6-methylation of Active Genes in Fungi.</title>
        <authorList>
            <consortium name="DOE Joint Genome Institute"/>
            <person name="Mondo S.J."/>
            <person name="Dannebaum R.O."/>
            <person name="Kuo R.C."/>
            <person name="Labutti K."/>
            <person name="Haridas S."/>
            <person name="Kuo A."/>
            <person name="Salamov A."/>
            <person name="Ahrendt S.R."/>
            <person name="Lipzen A."/>
            <person name="Sullivan W."/>
            <person name="Andreopoulos W.B."/>
            <person name="Clum A."/>
            <person name="Lindquist E."/>
            <person name="Daum C."/>
            <person name="Ramamoorthy G.K."/>
            <person name="Gryganskyi A."/>
            <person name="Culley D."/>
            <person name="Magnuson J.K."/>
            <person name="James T.Y."/>
            <person name="O'Malley M.A."/>
            <person name="Stajich J.E."/>
            <person name="Spatafora J.W."/>
            <person name="Visel A."/>
            <person name="Grigoriev I.V."/>
        </authorList>
    </citation>
    <scope>NUCLEOTIDE SEQUENCE [LARGE SCALE GENOMIC DNA]</scope>
    <source>
        <strain evidence="7 8">NRRL 3301</strain>
    </source>
</reference>
<dbReference type="CDD" id="cd09141">
    <property type="entry name" value="PLDc_vPLD1_2_yPLD_like_2"/>
    <property type="match status" value="1"/>
</dbReference>
<keyword evidence="8" id="KW-1185">Reference proteome</keyword>
<dbReference type="EC" id="3.1.4.4" evidence="1"/>
<dbReference type="STRING" id="101127.A0A1X2GYG3"/>
<dbReference type="InterPro" id="IPR016555">
    <property type="entry name" value="PLipase_D_euk"/>
</dbReference>
<keyword evidence="4" id="KW-0442">Lipid degradation</keyword>
<comment type="caution">
    <text evidence="7">The sequence shown here is derived from an EMBL/GenBank/DDBJ whole genome shotgun (WGS) entry which is preliminary data.</text>
</comment>
<dbReference type="Gene3D" id="3.30.870.10">
    <property type="entry name" value="Endonuclease Chain A"/>
    <property type="match status" value="2"/>
</dbReference>
<dbReference type="InterPro" id="IPR001736">
    <property type="entry name" value="PLipase_D/transphosphatidylase"/>
</dbReference>
<dbReference type="EMBL" id="MCGT01000001">
    <property type="protein sequence ID" value="ORX63065.1"/>
    <property type="molecule type" value="Genomic_DNA"/>
</dbReference>
<dbReference type="SUPFAM" id="SSF56024">
    <property type="entry name" value="Phospholipase D/nuclease"/>
    <property type="match status" value="2"/>
</dbReference>
<feature type="domain" description="PLD phosphodiesterase" evidence="6">
    <location>
        <begin position="515"/>
        <end position="542"/>
    </location>
</feature>
<keyword evidence="2" id="KW-0677">Repeat</keyword>
<dbReference type="PANTHER" id="PTHR18896">
    <property type="entry name" value="PHOSPHOLIPASE D"/>
    <property type="match status" value="1"/>
</dbReference>
<keyword evidence="3" id="KW-0378">Hydrolase</keyword>
<keyword evidence="5" id="KW-0443">Lipid metabolism</keyword>
<dbReference type="PANTHER" id="PTHR18896:SF186">
    <property type="entry name" value="PHOSPHOLIPASE D"/>
    <property type="match status" value="1"/>
</dbReference>
<dbReference type="SMART" id="SM00155">
    <property type="entry name" value="PLDc"/>
    <property type="match status" value="2"/>
</dbReference>
<name>A0A1X2GYG3_9FUNG</name>
<dbReference type="GO" id="GO:0004630">
    <property type="term" value="F:phospholipase D activity"/>
    <property type="evidence" value="ECO:0007669"/>
    <property type="project" value="UniProtKB-EC"/>
</dbReference>
<proteinExistence type="predicted"/>
<dbReference type="InterPro" id="IPR025202">
    <property type="entry name" value="PLD-like_dom"/>
</dbReference>
<dbReference type="PIRSF" id="PIRSF009376">
    <property type="entry name" value="Phospholipase_D_euk"/>
    <property type="match status" value="1"/>
</dbReference>